<accession>A0AAV4U613</accession>
<evidence type="ECO:0000256" key="1">
    <source>
        <dbReference type="SAM" id="MobiDB-lite"/>
    </source>
</evidence>
<evidence type="ECO:0008006" key="5">
    <source>
        <dbReference type="Google" id="ProtNLM"/>
    </source>
</evidence>
<organism evidence="3 4">
    <name type="scientific">Caerostris darwini</name>
    <dbReference type="NCBI Taxonomy" id="1538125"/>
    <lineage>
        <taxon>Eukaryota</taxon>
        <taxon>Metazoa</taxon>
        <taxon>Ecdysozoa</taxon>
        <taxon>Arthropoda</taxon>
        <taxon>Chelicerata</taxon>
        <taxon>Arachnida</taxon>
        <taxon>Araneae</taxon>
        <taxon>Araneomorphae</taxon>
        <taxon>Entelegynae</taxon>
        <taxon>Araneoidea</taxon>
        <taxon>Araneidae</taxon>
        <taxon>Caerostris</taxon>
    </lineage>
</organism>
<keyword evidence="2" id="KW-1133">Transmembrane helix</keyword>
<dbReference type="AlphaFoldDB" id="A0AAV4U613"/>
<name>A0AAV4U613_9ARAC</name>
<feature type="transmembrane region" description="Helical" evidence="2">
    <location>
        <begin position="117"/>
        <end position="134"/>
    </location>
</feature>
<reference evidence="3 4" key="1">
    <citation type="submission" date="2021-06" db="EMBL/GenBank/DDBJ databases">
        <title>Caerostris darwini draft genome.</title>
        <authorList>
            <person name="Kono N."/>
            <person name="Arakawa K."/>
        </authorList>
    </citation>
    <scope>NUCLEOTIDE SEQUENCE [LARGE SCALE GENOMIC DNA]</scope>
</reference>
<dbReference type="Proteomes" id="UP001054837">
    <property type="component" value="Unassembled WGS sequence"/>
</dbReference>
<evidence type="ECO:0000313" key="4">
    <source>
        <dbReference type="Proteomes" id="UP001054837"/>
    </source>
</evidence>
<feature type="transmembrane region" description="Helical" evidence="2">
    <location>
        <begin position="91"/>
        <end position="110"/>
    </location>
</feature>
<keyword evidence="2" id="KW-0812">Transmembrane</keyword>
<gene>
    <name evidence="3" type="ORF">CDAR_51201</name>
</gene>
<feature type="region of interest" description="Disordered" evidence="1">
    <location>
        <begin position="23"/>
        <end position="42"/>
    </location>
</feature>
<protein>
    <recommendedName>
        <fullName evidence="5">Transmembrane protein</fullName>
    </recommendedName>
</protein>
<keyword evidence="4" id="KW-1185">Reference proteome</keyword>
<keyword evidence="2" id="KW-0472">Membrane</keyword>
<proteinExistence type="predicted"/>
<dbReference type="EMBL" id="BPLQ01010742">
    <property type="protein sequence ID" value="GIY53182.1"/>
    <property type="molecule type" value="Genomic_DNA"/>
</dbReference>
<evidence type="ECO:0000256" key="2">
    <source>
        <dbReference type="SAM" id="Phobius"/>
    </source>
</evidence>
<sequence>MAKSLNTSSFVLETLMIAAKCPEQKHPASHANPRKKKRDLPRNHACKSIFPLCHGRTHNHNELIALPRRSSLGSNQLCSQLYPISVSVHSYYFFFFFFSLPFFVAFIVRIQLQHSSGTCSILSLLFLLLFSVLVL</sequence>
<comment type="caution">
    <text evidence="3">The sequence shown here is derived from an EMBL/GenBank/DDBJ whole genome shotgun (WGS) entry which is preliminary data.</text>
</comment>
<evidence type="ECO:0000313" key="3">
    <source>
        <dbReference type="EMBL" id="GIY53182.1"/>
    </source>
</evidence>